<dbReference type="VEuPathDB" id="TriTrypDB:C4B63_63g48"/>
<dbReference type="VEuPathDB" id="TriTrypDB:C3747_216g1"/>
<accession>A0A2V2VTY2</accession>
<dbReference type="VEuPathDB" id="TriTrypDB:TcBrA4_0012350"/>
<dbReference type="VEuPathDB" id="TriTrypDB:BCY84_07482"/>
<dbReference type="EMBL" id="PRFC01000216">
    <property type="protein sequence ID" value="PWU99614.1"/>
    <property type="molecule type" value="Genomic_DNA"/>
</dbReference>
<dbReference type="VEuPathDB" id="TriTrypDB:TcCL_NonESM04304"/>
<dbReference type="AlphaFoldDB" id="A0A2V2VTY2"/>
<evidence type="ECO:0000313" key="2">
    <source>
        <dbReference type="Proteomes" id="UP000246078"/>
    </source>
</evidence>
<evidence type="ECO:0000313" key="1">
    <source>
        <dbReference type="EMBL" id="PWU99614.1"/>
    </source>
</evidence>
<comment type="caution">
    <text evidence="1">The sequence shown here is derived from an EMBL/GenBank/DDBJ whole genome shotgun (WGS) entry which is preliminary data.</text>
</comment>
<name>A0A2V2VTY2_TRYCR</name>
<dbReference type="VEuPathDB" id="TriTrypDB:TcCLB.506247.350"/>
<organism evidence="1 2">
    <name type="scientific">Trypanosoma cruzi</name>
    <dbReference type="NCBI Taxonomy" id="5693"/>
    <lineage>
        <taxon>Eukaryota</taxon>
        <taxon>Discoba</taxon>
        <taxon>Euglenozoa</taxon>
        <taxon>Kinetoplastea</taxon>
        <taxon>Metakinetoplastina</taxon>
        <taxon>Trypanosomatida</taxon>
        <taxon>Trypanosomatidae</taxon>
        <taxon>Trypanosoma</taxon>
        <taxon>Schizotrypanum</taxon>
    </lineage>
</organism>
<dbReference type="Proteomes" id="UP000246078">
    <property type="component" value="Unassembled WGS sequence"/>
</dbReference>
<reference evidence="1 2" key="1">
    <citation type="journal article" date="2018" name="Microb. Genom.">
        <title>Expanding an expanded genome: long-read sequencing of Trypanosoma cruzi.</title>
        <authorList>
            <person name="Berna L."/>
            <person name="Rodriguez M."/>
            <person name="Chiribao M.L."/>
            <person name="Parodi-Talice A."/>
            <person name="Pita S."/>
            <person name="Rijo G."/>
            <person name="Alvarez-Valin F."/>
            <person name="Robello C."/>
        </authorList>
    </citation>
    <scope>NUCLEOTIDE SEQUENCE [LARGE SCALE GENOMIC DNA]</scope>
    <source>
        <strain evidence="1 2">TCC</strain>
    </source>
</reference>
<dbReference type="VEuPathDB" id="TriTrypDB:TcG_04862"/>
<proteinExistence type="predicted"/>
<protein>
    <submittedName>
        <fullName evidence="1">Uncharacterized protein</fullName>
    </submittedName>
</protein>
<gene>
    <name evidence="1" type="ORF">C3747_216g1</name>
</gene>
<sequence>MRRGVISYAVTDHATRALTLPLLLDTVRRDPGMTAAYYANRYFGKERQMEVTRVLWGELKFYGQVTIDASMDRRNRRGGIRSFPYREKFTIFDDTVPRRRISVFFSKTPPWQPWVACGAGGECFNGSICRKQYYRSCSENLRDMTFSFTLGNFLQ</sequence>